<dbReference type="InterPro" id="IPR027409">
    <property type="entry name" value="GroEL-like_apical_dom_sf"/>
</dbReference>
<evidence type="ECO:0000256" key="5">
    <source>
        <dbReference type="RuleBase" id="RU004187"/>
    </source>
</evidence>
<accession>A0A6P6XKX8</accession>
<dbReference type="InterPro" id="IPR053374">
    <property type="entry name" value="TCP-1_chaperonin"/>
</dbReference>
<dbReference type="Gene3D" id="1.10.560.10">
    <property type="entry name" value="GroEL-like equatorial domain"/>
    <property type="match status" value="1"/>
</dbReference>
<protein>
    <submittedName>
        <fullName evidence="7">T-complex protein 1 subunit alpha-like</fullName>
    </submittedName>
</protein>
<dbReference type="GO" id="GO:0005524">
    <property type="term" value="F:ATP binding"/>
    <property type="evidence" value="ECO:0007669"/>
    <property type="project" value="UniProtKB-KW"/>
</dbReference>
<dbReference type="GO" id="GO:0016887">
    <property type="term" value="F:ATP hydrolysis activity"/>
    <property type="evidence" value="ECO:0007669"/>
    <property type="project" value="InterPro"/>
</dbReference>
<comment type="similarity">
    <text evidence="1 5">Belongs to the TCP-1 chaperonin family.</text>
</comment>
<dbReference type="OrthoDB" id="496at2759"/>
<dbReference type="GO" id="GO:0051082">
    <property type="term" value="F:unfolded protein binding"/>
    <property type="evidence" value="ECO:0007669"/>
    <property type="project" value="InterPro"/>
</dbReference>
<dbReference type="RefSeq" id="XP_027193596.1">
    <property type="nucleotide sequence ID" value="XM_027337795.1"/>
</dbReference>
<dbReference type="NCBIfam" id="NF041083">
    <property type="entry name" value="thermosome_beta"/>
    <property type="match status" value="1"/>
</dbReference>
<dbReference type="SUPFAM" id="SSF54849">
    <property type="entry name" value="GroEL-intermediate domain like"/>
    <property type="match status" value="1"/>
</dbReference>
<reference evidence="7" key="1">
    <citation type="submission" date="2025-08" db="UniProtKB">
        <authorList>
            <consortium name="RefSeq"/>
        </authorList>
    </citation>
    <scope>IDENTIFICATION</scope>
    <source>
        <strain evidence="7">Airmid</strain>
    </source>
</reference>
<dbReference type="InterPro" id="IPR017998">
    <property type="entry name" value="Chaperone_TCP-1"/>
</dbReference>
<dbReference type="KEGG" id="dpte:113788331"/>
<dbReference type="InterPro" id="IPR002194">
    <property type="entry name" value="Chaperonin_TCP-1_CS"/>
</dbReference>
<dbReference type="InterPro" id="IPR002423">
    <property type="entry name" value="Cpn60/GroEL/TCP-1"/>
</dbReference>
<evidence type="ECO:0000313" key="6">
    <source>
        <dbReference type="Proteomes" id="UP000515146"/>
    </source>
</evidence>
<dbReference type="PANTHER" id="PTHR11353">
    <property type="entry name" value="CHAPERONIN"/>
    <property type="match status" value="1"/>
</dbReference>
<keyword evidence="3 5" id="KW-0067">ATP-binding</keyword>
<dbReference type="Proteomes" id="UP000515146">
    <property type="component" value="Unplaced"/>
</dbReference>
<gene>
    <name evidence="7" type="primary">LOC113788331</name>
</gene>
<dbReference type="Gene3D" id="3.30.260.10">
    <property type="entry name" value="TCP-1-like chaperonin intermediate domain"/>
    <property type="match status" value="1"/>
</dbReference>
<name>A0A6P6XKX8_DERPT</name>
<keyword evidence="2 5" id="KW-0547">Nucleotide-binding</keyword>
<dbReference type="InterPro" id="IPR027410">
    <property type="entry name" value="TCP-1-like_intermed_sf"/>
</dbReference>
<dbReference type="InParanoid" id="A0A6P6XKX8"/>
<evidence type="ECO:0000256" key="3">
    <source>
        <dbReference type="ARBA" id="ARBA00022840"/>
    </source>
</evidence>
<dbReference type="SUPFAM" id="SSF52029">
    <property type="entry name" value="GroEL apical domain-like"/>
    <property type="match status" value="1"/>
</dbReference>
<evidence type="ECO:0000313" key="7">
    <source>
        <dbReference type="RefSeq" id="XP_027193596.1"/>
    </source>
</evidence>
<dbReference type="InterPro" id="IPR027413">
    <property type="entry name" value="GROEL-like_equatorial_sf"/>
</dbReference>
<dbReference type="Gene3D" id="3.50.7.10">
    <property type="entry name" value="GroEL"/>
    <property type="match status" value="1"/>
</dbReference>
<dbReference type="Pfam" id="PF00118">
    <property type="entry name" value="Cpn60_TCP1"/>
    <property type="match status" value="1"/>
</dbReference>
<proteinExistence type="inferred from homology"/>
<keyword evidence="6" id="KW-1185">Reference proteome</keyword>
<evidence type="ECO:0000256" key="1">
    <source>
        <dbReference type="ARBA" id="ARBA00008020"/>
    </source>
</evidence>
<dbReference type="PROSITE" id="PS00995">
    <property type="entry name" value="TCP1_3"/>
    <property type="match status" value="1"/>
</dbReference>
<dbReference type="AlphaFoldDB" id="A0A6P6XKX8"/>
<dbReference type="GO" id="GO:0140662">
    <property type="term" value="F:ATP-dependent protein folding chaperone"/>
    <property type="evidence" value="ECO:0007669"/>
    <property type="project" value="InterPro"/>
</dbReference>
<organism evidence="6 7">
    <name type="scientific">Dermatophagoides pteronyssinus</name>
    <name type="common">European house dust mite</name>
    <dbReference type="NCBI Taxonomy" id="6956"/>
    <lineage>
        <taxon>Eukaryota</taxon>
        <taxon>Metazoa</taxon>
        <taxon>Ecdysozoa</taxon>
        <taxon>Arthropoda</taxon>
        <taxon>Chelicerata</taxon>
        <taxon>Arachnida</taxon>
        <taxon>Acari</taxon>
        <taxon>Acariformes</taxon>
        <taxon>Sarcoptiformes</taxon>
        <taxon>Astigmata</taxon>
        <taxon>Psoroptidia</taxon>
        <taxon>Analgoidea</taxon>
        <taxon>Pyroglyphidae</taxon>
        <taxon>Dermatophagoidinae</taxon>
        <taxon>Dermatophagoides</taxon>
    </lineage>
</organism>
<sequence>MISGINNNRRTSHFSSFGEDVRKANANAVGTLMKILFTSLGPNGLDKMLINSVGEMVITNDGSTIVKQLDVKHPAAKVLVELSVLQDKEVGDGTTSVVLLAAELINKGQNLISSGIHPIKVLNAYKKAGKHVVKFIQKYLCKKVTELDTDLLLAIAKTSLQSKLPSFDAEYFAKLLVDAVQKIKIIDAAGNVKYPISSLSIIKTAGQSMRDTKLVDGYALFNSSRASSAVFQQIQNAKIACLDFPLKQYRAPMGVELLITSPEELEKVRQAEKDITKKRIELIIKTGATAIFSSQGIDDMSIKYFDEAGIFVVKRVDRTELYRLARATGAVVIRSFPTNEEGDEYLDDSYLGYAESIYEERISDYDFVFIQGVSVGTAGTIIARGANLYMLDELERSLHDALCVLSRTLESSVVVAGGGAVEMAVAAELKIFIKDLDAYEQAAVLEFIEALSIIPKCISINAMIDSHNMIALLRNHYSSFDIKAVSEEEKDKIYYGIDIKNNSIRNNIAAGVIEPAVIKTKMIRFATESAITLLRVDHVIECEKVNQEEQQ</sequence>
<dbReference type="PRINTS" id="PR00304">
    <property type="entry name" value="TCOMPLEXTCP1"/>
</dbReference>
<evidence type="ECO:0000256" key="2">
    <source>
        <dbReference type="ARBA" id="ARBA00022741"/>
    </source>
</evidence>
<dbReference type="SUPFAM" id="SSF48592">
    <property type="entry name" value="GroEL equatorial domain-like"/>
    <property type="match status" value="1"/>
</dbReference>
<keyword evidence="4 5" id="KW-0143">Chaperone</keyword>
<evidence type="ECO:0000256" key="4">
    <source>
        <dbReference type="ARBA" id="ARBA00023186"/>
    </source>
</evidence>